<dbReference type="GO" id="GO:0003677">
    <property type="term" value="F:DNA binding"/>
    <property type="evidence" value="ECO:0007669"/>
    <property type="project" value="UniProtKB-KW"/>
</dbReference>
<name>A0A956LYT9_UNCEI</name>
<accession>A0A956LYT9</accession>
<evidence type="ECO:0000313" key="5">
    <source>
        <dbReference type="EMBL" id="MCA9727502.1"/>
    </source>
</evidence>
<comment type="caution">
    <text evidence="5">The sequence shown here is derived from an EMBL/GenBank/DDBJ whole genome shotgun (WGS) entry which is preliminary data.</text>
</comment>
<dbReference type="PRINTS" id="PR00035">
    <property type="entry name" value="HTHGNTR"/>
</dbReference>
<evidence type="ECO:0000256" key="2">
    <source>
        <dbReference type="ARBA" id="ARBA00023125"/>
    </source>
</evidence>
<gene>
    <name evidence="5" type="ORF">KC729_07450</name>
</gene>
<dbReference type="CDD" id="cd07377">
    <property type="entry name" value="WHTH_GntR"/>
    <property type="match status" value="1"/>
</dbReference>
<keyword evidence="3" id="KW-0804">Transcription</keyword>
<dbReference type="PANTHER" id="PTHR43537">
    <property type="entry name" value="TRANSCRIPTIONAL REGULATOR, GNTR FAMILY"/>
    <property type="match status" value="1"/>
</dbReference>
<sequence length="135" mass="15044">MGIMEGSPEVRRDGLRLRFDSIASRTAYQAAAEHLRTVILESDLRPGESLPSERDLCEQLGVGRSTVREALRQLHAEGLIEPRGRTSPMRITDPSGRLRQSVEYVARLRGLTLAQLLDVRRALESRALELAAMVP</sequence>
<dbReference type="PANTHER" id="PTHR43537:SF5">
    <property type="entry name" value="UXU OPERON TRANSCRIPTIONAL REGULATOR"/>
    <property type="match status" value="1"/>
</dbReference>
<dbReference type="PROSITE" id="PS50949">
    <property type="entry name" value="HTH_GNTR"/>
    <property type="match status" value="1"/>
</dbReference>
<dbReference type="InterPro" id="IPR036390">
    <property type="entry name" value="WH_DNA-bd_sf"/>
</dbReference>
<dbReference type="AlphaFoldDB" id="A0A956LYT9"/>
<keyword evidence="2" id="KW-0238">DNA-binding</keyword>
<dbReference type="InterPro" id="IPR000524">
    <property type="entry name" value="Tscrpt_reg_HTH_GntR"/>
</dbReference>
<dbReference type="SUPFAM" id="SSF46785">
    <property type="entry name" value="Winged helix' DNA-binding domain"/>
    <property type="match status" value="1"/>
</dbReference>
<dbReference type="GO" id="GO:0003700">
    <property type="term" value="F:DNA-binding transcription factor activity"/>
    <property type="evidence" value="ECO:0007669"/>
    <property type="project" value="InterPro"/>
</dbReference>
<dbReference type="InterPro" id="IPR036388">
    <property type="entry name" value="WH-like_DNA-bd_sf"/>
</dbReference>
<organism evidence="5 6">
    <name type="scientific">Eiseniibacteriota bacterium</name>
    <dbReference type="NCBI Taxonomy" id="2212470"/>
    <lineage>
        <taxon>Bacteria</taxon>
        <taxon>Candidatus Eiseniibacteriota</taxon>
    </lineage>
</organism>
<dbReference type="Pfam" id="PF00392">
    <property type="entry name" value="GntR"/>
    <property type="match status" value="1"/>
</dbReference>
<protein>
    <submittedName>
        <fullName evidence="5">FadR family transcriptional regulator</fullName>
    </submittedName>
</protein>
<proteinExistence type="predicted"/>
<keyword evidence="1" id="KW-0805">Transcription regulation</keyword>
<evidence type="ECO:0000256" key="1">
    <source>
        <dbReference type="ARBA" id="ARBA00023015"/>
    </source>
</evidence>
<dbReference type="EMBL" id="JAGQHR010000178">
    <property type="protein sequence ID" value="MCA9727502.1"/>
    <property type="molecule type" value="Genomic_DNA"/>
</dbReference>
<dbReference type="Gene3D" id="1.10.10.10">
    <property type="entry name" value="Winged helix-like DNA-binding domain superfamily/Winged helix DNA-binding domain"/>
    <property type="match status" value="1"/>
</dbReference>
<feature type="non-terminal residue" evidence="5">
    <location>
        <position position="135"/>
    </location>
</feature>
<feature type="domain" description="HTH gntR-type" evidence="4">
    <location>
        <begin position="25"/>
        <end position="94"/>
    </location>
</feature>
<reference evidence="5" key="1">
    <citation type="submission" date="2020-04" db="EMBL/GenBank/DDBJ databases">
        <authorList>
            <person name="Zhang T."/>
        </authorList>
    </citation>
    <scope>NUCLEOTIDE SEQUENCE</scope>
    <source>
        <strain evidence="5">HKST-UBA01</strain>
    </source>
</reference>
<reference evidence="5" key="2">
    <citation type="journal article" date="2021" name="Microbiome">
        <title>Successional dynamics and alternative stable states in a saline activated sludge microbial community over 9 years.</title>
        <authorList>
            <person name="Wang Y."/>
            <person name="Ye J."/>
            <person name="Ju F."/>
            <person name="Liu L."/>
            <person name="Boyd J.A."/>
            <person name="Deng Y."/>
            <person name="Parks D.H."/>
            <person name="Jiang X."/>
            <person name="Yin X."/>
            <person name="Woodcroft B.J."/>
            <person name="Tyson G.W."/>
            <person name="Hugenholtz P."/>
            <person name="Polz M.F."/>
            <person name="Zhang T."/>
        </authorList>
    </citation>
    <scope>NUCLEOTIDE SEQUENCE</scope>
    <source>
        <strain evidence="5">HKST-UBA01</strain>
    </source>
</reference>
<evidence type="ECO:0000259" key="4">
    <source>
        <dbReference type="PROSITE" id="PS50949"/>
    </source>
</evidence>
<evidence type="ECO:0000313" key="6">
    <source>
        <dbReference type="Proteomes" id="UP000697710"/>
    </source>
</evidence>
<evidence type="ECO:0000256" key="3">
    <source>
        <dbReference type="ARBA" id="ARBA00023163"/>
    </source>
</evidence>
<dbReference type="Proteomes" id="UP000697710">
    <property type="component" value="Unassembled WGS sequence"/>
</dbReference>
<dbReference type="SMART" id="SM00345">
    <property type="entry name" value="HTH_GNTR"/>
    <property type="match status" value="1"/>
</dbReference>